<comment type="caution">
    <text evidence="2">The sequence shown here is derived from an EMBL/GenBank/DDBJ whole genome shotgun (WGS) entry which is preliminary data.</text>
</comment>
<feature type="compositionally biased region" description="Polar residues" evidence="1">
    <location>
        <begin position="178"/>
        <end position="197"/>
    </location>
</feature>
<dbReference type="AlphaFoldDB" id="A0A8K0CEW1"/>
<dbReference type="Proteomes" id="UP000801492">
    <property type="component" value="Unassembled WGS sequence"/>
</dbReference>
<evidence type="ECO:0000313" key="2">
    <source>
        <dbReference type="EMBL" id="KAF2886070.1"/>
    </source>
</evidence>
<feature type="region of interest" description="Disordered" evidence="1">
    <location>
        <begin position="216"/>
        <end position="237"/>
    </location>
</feature>
<feature type="region of interest" description="Disordered" evidence="1">
    <location>
        <begin position="178"/>
        <end position="198"/>
    </location>
</feature>
<evidence type="ECO:0000313" key="3">
    <source>
        <dbReference type="Proteomes" id="UP000801492"/>
    </source>
</evidence>
<name>A0A8K0CEW1_IGNLU</name>
<sequence>MGFNKPVVNMFFDKYKQLHQRFHFGPQNIYNIDETELTTVQGSIKVLATTGQKQVGQITSTERGTLTTMCRTINTLGNSIPPVLVFPWVHYKDFMIKGAPHGTLGAATPSGWMSTEVSWLLRHPGKQIPERPEQKTGLYPFDRYIFDDSEFLASSVTDIAPNETTATSLTSVITNTSVDAPSTSSSGRKRQNTQILTDTPIRNELTEIENAKIAKKRKQSVKRNLSKSTKEKKVDFSDTSSNSASVYELPEFGNSDNDMSTESEEAKTCEELKVNGFVLVRFATKKQVKYYVRQVKKILQDELIIFLRRKKHKFAYPAVEDVATVDKDDIVLVLLKPLNTGGTARINSHLKFPIDFVAYNVC</sequence>
<dbReference type="OrthoDB" id="6783309at2759"/>
<feature type="compositionally biased region" description="Basic residues" evidence="1">
    <location>
        <begin position="216"/>
        <end position="225"/>
    </location>
</feature>
<reference evidence="2" key="1">
    <citation type="submission" date="2019-08" db="EMBL/GenBank/DDBJ databases">
        <title>The genome of the North American firefly Photinus pyralis.</title>
        <authorList>
            <consortium name="Photinus pyralis genome working group"/>
            <person name="Fallon T.R."/>
            <person name="Sander Lower S.E."/>
            <person name="Weng J.-K."/>
        </authorList>
    </citation>
    <scope>NUCLEOTIDE SEQUENCE</scope>
    <source>
        <strain evidence="2">TRF0915ILg1</strain>
        <tissue evidence="2">Whole body</tissue>
    </source>
</reference>
<accession>A0A8K0CEW1</accession>
<keyword evidence="3" id="KW-1185">Reference proteome</keyword>
<evidence type="ECO:0000256" key="1">
    <source>
        <dbReference type="SAM" id="MobiDB-lite"/>
    </source>
</evidence>
<proteinExistence type="predicted"/>
<protein>
    <submittedName>
        <fullName evidence="2">Uncharacterized protein</fullName>
    </submittedName>
</protein>
<gene>
    <name evidence="2" type="ORF">ILUMI_20103</name>
</gene>
<organism evidence="2 3">
    <name type="scientific">Ignelater luminosus</name>
    <name type="common">Cucubano</name>
    <name type="synonym">Pyrophorus luminosus</name>
    <dbReference type="NCBI Taxonomy" id="2038154"/>
    <lineage>
        <taxon>Eukaryota</taxon>
        <taxon>Metazoa</taxon>
        <taxon>Ecdysozoa</taxon>
        <taxon>Arthropoda</taxon>
        <taxon>Hexapoda</taxon>
        <taxon>Insecta</taxon>
        <taxon>Pterygota</taxon>
        <taxon>Neoptera</taxon>
        <taxon>Endopterygota</taxon>
        <taxon>Coleoptera</taxon>
        <taxon>Polyphaga</taxon>
        <taxon>Elateriformia</taxon>
        <taxon>Elateroidea</taxon>
        <taxon>Elateridae</taxon>
        <taxon>Agrypninae</taxon>
        <taxon>Pyrophorini</taxon>
        <taxon>Ignelater</taxon>
    </lineage>
</organism>
<dbReference type="EMBL" id="VTPC01088753">
    <property type="protein sequence ID" value="KAF2886070.1"/>
    <property type="molecule type" value="Genomic_DNA"/>
</dbReference>